<dbReference type="OrthoDB" id="6380398at2759"/>
<evidence type="ECO:0000256" key="1">
    <source>
        <dbReference type="ARBA" id="ARBA00023157"/>
    </source>
</evidence>
<name>A0A851DHX2_TODME</name>
<feature type="domain" description="Peptidase S1" evidence="2">
    <location>
        <begin position="3"/>
        <end position="62"/>
    </location>
</feature>
<evidence type="ECO:0000259" key="2">
    <source>
        <dbReference type="Pfam" id="PF00089"/>
    </source>
</evidence>
<dbReference type="InterPro" id="IPR043504">
    <property type="entry name" value="Peptidase_S1_PA_chymotrypsin"/>
</dbReference>
<dbReference type="Gene3D" id="2.40.10.10">
    <property type="entry name" value="Trypsin-like serine proteases"/>
    <property type="match status" value="1"/>
</dbReference>
<comment type="caution">
    <text evidence="3">The sequence shown here is derived from an EMBL/GenBank/DDBJ whole genome shotgun (WGS) entry which is preliminary data.</text>
</comment>
<sequence>HVRQVKTFVAHPHFVMLSYDSNIALMQLDVPLEYDTALRPVCLPNSTEMLPSSSLCTAFGWG</sequence>
<dbReference type="EMBL" id="WEIS01083089">
    <property type="protein sequence ID" value="NWI69729.1"/>
    <property type="molecule type" value="Genomic_DNA"/>
</dbReference>
<dbReference type="Proteomes" id="UP000660247">
    <property type="component" value="Unassembled WGS sequence"/>
</dbReference>
<reference evidence="3" key="1">
    <citation type="submission" date="2019-10" db="EMBL/GenBank/DDBJ databases">
        <title>Bird 10,000 Genomes (B10K) Project - Family phase.</title>
        <authorList>
            <person name="Zhang G."/>
        </authorList>
    </citation>
    <scope>NUCLEOTIDE SEQUENCE</scope>
    <source>
        <strain evidence="3">B10K-DU-002-69</strain>
        <tissue evidence="3">Muscle</tissue>
    </source>
</reference>
<organism evidence="3 4">
    <name type="scientific">Todus mexicanus</name>
    <name type="common">Puerto Rican tody</name>
    <dbReference type="NCBI Taxonomy" id="135184"/>
    <lineage>
        <taxon>Eukaryota</taxon>
        <taxon>Metazoa</taxon>
        <taxon>Chordata</taxon>
        <taxon>Craniata</taxon>
        <taxon>Vertebrata</taxon>
        <taxon>Euteleostomi</taxon>
        <taxon>Archelosauria</taxon>
        <taxon>Archosauria</taxon>
        <taxon>Dinosauria</taxon>
        <taxon>Saurischia</taxon>
        <taxon>Theropoda</taxon>
        <taxon>Coelurosauria</taxon>
        <taxon>Aves</taxon>
        <taxon>Neognathae</taxon>
        <taxon>Neoaves</taxon>
        <taxon>Telluraves</taxon>
        <taxon>Coraciimorphae</taxon>
        <taxon>Coraciiformes</taxon>
        <taxon>Todidae</taxon>
        <taxon>Todus</taxon>
    </lineage>
</organism>
<protein>
    <submittedName>
        <fullName evidence="3">OVCH1 protein</fullName>
    </submittedName>
</protein>
<evidence type="ECO:0000313" key="3">
    <source>
        <dbReference type="EMBL" id="NWI69729.1"/>
    </source>
</evidence>
<dbReference type="Pfam" id="PF00089">
    <property type="entry name" value="Trypsin"/>
    <property type="match status" value="1"/>
</dbReference>
<dbReference type="SUPFAM" id="SSF50494">
    <property type="entry name" value="Trypsin-like serine proteases"/>
    <property type="match status" value="1"/>
</dbReference>
<evidence type="ECO:0000313" key="4">
    <source>
        <dbReference type="Proteomes" id="UP000660247"/>
    </source>
</evidence>
<gene>
    <name evidence="3" type="primary">Ovch1</name>
    <name evidence="3" type="ORF">TODMEX_R10745</name>
</gene>
<dbReference type="PANTHER" id="PTHR24252">
    <property type="entry name" value="ACROSIN-RELATED"/>
    <property type="match status" value="1"/>
</dbReference>
<dbReference type="InterPro" id="IPR001254">
    <property type="entry name" value="Trypsin_dom"/>
</dbReference>
<proteinExistence type="predicted"/>
<dbReference type="AlphaFoldDB" id="A0A851DHX2"/>
<dbReference type="GO" id="GO:0004252">
    <property type="term" value="F:serine-type endopeptidase activity"/>
    <property type="evidence" value="ECO:0007669"/>
    <property type="project" value="InterPro"/>
</dbReference>
<dbReference type="PANTHER" id="PTHR24252:SF18">
    <property type="entry name" value="OVOCHYMASE 1"/>
    <property type="match status" value="1"/>
</dbReference>
<keyword evidence="4" id="KW-1185">Reference proteome</keyword>
<feature type="non-terminal residue" evidence="3">
    <location>
        <position position="62"/>
    </location>
</feature>
<dbReference type="GO" id="GO:0006508">
    <property type="term" value="P:proteolysis"/>
    <property type="evidence" value="ECO:0007669"/>
    <property type="project" value="InterPro"/>
</dbReference>
<keyword evidence="1" id="KW-1015">Disulfide bond</keyword>
<accession>A0A851DHX2</accession>
<dbReference type="InterPro" id="IPR009003">
    <property type="entry name" value="Peptidase_S1_PA"/>
</dbReference>
<feature type="non-terminal residue" evidence="3">
    <location>
        <position position="1"/>
    </location>
</feature>